<feature type="domain" description="Flavodoxin-like" evidence="10">
    <location>
        <begin position="11"/>
        <end position="156"/>
    </location>
</feature>
<dbReference type="GO" id="GO:0050661">
    <property type="term" value="F:NADP binding"/>
    <property type="evidence" value="ECO:0007669"/>
    <property type="project" value="UniProtKB-UniRule"/>
</dbReference>
<dbReference type="GO" id="GO:0005829">
    <property type="term" value="C:cytosol"/>
    <property type="evidence" value="ECO:0007669"/>
    <property type="project" value="TreeGrafter"/>
</dbReference>
<keyword evidence="6 9" id="KW-0274">FAD</keyword>
<feature type="binding site" evidence="9">
    <location>
        <position position="354"/>
    </location>
    <ligand>
        <name>FAD</name>
        <dbReference type="ChEBI" id="CHEBI:57692"/>
    </ligand>
</feature>
<keyword evidence="9" id="KW-0496">Mitochondrion</keyword>
<dbReference type="PRINTS" id="PR00369">
    <property type="entry name" value="FLAVODOXIN"/>
</dbReference>
<keyword evidence="13" id="KW-1185">Reference proteome</keyword>
<keyword evidence="4 9" id="KW-0285">Flavoprotein</keyword>
<feature type="binding site" evidence="9">
    <location>
        <begin position="417"/>
        <end position="420"/>
    </location>
    <ligand>
        <name>FAD</name>
        <dbReference type="ChEBI" id="CHEBI:57692"/>
    </ligand>
</feature>
<feature type="binding site" evidence="9">
    <location>
        <begin position="17"/>
        <end position="22"/>
    </location>
    <ligand>
        <name>FMN</name>
        <dbReference type="ChEBI" id="CHEBI:58210"/>
    </ligand>
</feature>
<gene>
    <name evidence="12" type="primary">MPUL0C06920</name>
    <name evidence="9" type="synonym">TAH18</name>
    <name evidence="12" type="ORF">METSCH_C06920</name>
</gene>
<feature type="binding site" evidence="9">
    <location>
        <begin position="65"/>
        <end position="68"/>
    </location>
    <ligand>
        <name>FMN</name>
        <dbReference type="ChEBI" id="CHEBI:58210"/>
    </ligand>
</feature>
<dbReference type="Pfam" id="PF00175">
    <property type="entry name" value="NAD_binding_1"/>
    <property type="match status" value="1"/>
</dbReference>
<dbReference type="STRING" id="2163413.A0A4V1AEC3"/>
<evidence type="ECO:0000256" key="4">
    <source>
        <dbReference type="ARBA" id="ARBA00022630"/>
    </source>
</evidence>
<organism evidence="12 13">
    <name type="scientific">Metschnikowia aff. pulcherrima</name>
    <dbReference type="NCBI Taxonomy" id="2163413"/>
    <lineage>
        <taxon>Eukaryota</taxon>
        <taxon>Fungi</taxon>
        <taxon>Dikarya</taxon>
        <taxon>Ascomycota</taxon>
        <taxon>Saccharomycotina</taxon>
        <taxon>Pichiomycetes</taxon>
        <taxon>Metschnikowiaceae</taxon>
        <taxon>Metschnikowia</taxon>
    </lineage>
</organism>
<dbReference type="AlphaFoldDB" id="A0A4V1AEC3"/>
<comment type="catalytic activity">
    <reaction evidence="9">
        <text>2 oxidized [2Fe-2S]-[protein] + NADPH = 2 reduced [2Fe-2S]-[protein] + NADP(+) + H(+)</text>
        <dbReference type="Rhea" id="RHEA:67716"/>
        <dbReference type="Rhea" id="RHEA-COMP:17327"/>
        <dbReference type="Rhea" id="RHEA-COMP:17328"/>
        <dbReference type="ChEBI" id="CHEBI:15378"/>
        <dbReference type="ChEBI" id="CHEBI:33737"/>
        <dbReference type="ChEBI" id="CHEBI:33738"/>
        <dbReference type="ChEBI" id="CHEBI:57783"/>
        <dbReference type="ChEBI" id="CHEBI:58349"/>
    </reaction>
</comment>
<keyword evidence="5 9" id="KW-0288">FMN</keyword>
<dbReference type="Gene3D" id="3.40.50.360">
    <property type="match status" value="1"/>
</dbReference>
<dbReference type="EMBL" id="CP034458">
    <property type="protein sequence ID" value="QBM88713.1"/>
    <property type="molecule type" value="Genomic_DNA"/>
</dbReference>
<reference evidence="13" key="1">
    <citation type="submission" date="2019-03" db="EMBL/GenBank/DDBJ databases">
        <title>Snf2 controls pulcherriminic acid biosynthesis and connects pigmentation and antifungal activity of the yeast Metschnikowia pulcherrima.</title>
        <authorList>
            <person name="Gore-Lloyd D."/>
            <person name="Sumann I."/>
            <person name="Brachmann A.O."/>
            <person name="Schneeberger K."/>
            <person name="Ortiz-Merino R.A."/>
            <person name="Moreno-Beltran M."/>
            <person name="Schlaefli M."/>
            <person name="Kirner P."/>
            <person name="Santos Kron A."/>
            <person name="Wolfe K.H."/>
            <person name="Piel J."/>
            <person name="Ahrens C.H."/>
            <person name="Henk D."/>
            <person name="Freimoser F.M."/>
        </authorList>
    </citation>
    <scope>NUCLEOTIDE SEQUENCE [LARGE SCALE GENOMIC DNA]</scope>
    <source>
        <strain evidence="13">APC 1.2</strain>
    </source>
</reference>
<dbReference type="InterPro" id="IPR008254">
    <property type="entry name" value="Flavodoxin/NO_synth"/>
</dbReference>
<name>A0A4V1AEC3_9ASCO</name>
<dbReference type="PROSITE" id="PS50902">
    <property type="entry name" value="FLAVODOXIN_LIKE"/>
    <property type="match status" value="1"/>
</dbReference>
<dbReference type="PRINTS" id="PR00371">
    <property type="entry name" value="FPNCR"/>
</dbReference>
<dbReference type="InterPro" id="IPR023173">
    <property type="entry name" value="NADPH_Cyt_P450_Rdtase_alpha"/>
</dbReference>
<accession>A0A4V1AEC3</accession>
<dbReference type="InterPro" id="IPR017927">
    <property type="entry name" value="FAD-bd_FR_type"/>
</dbReference>
<dbReference type="InterPro" id="IPR039261">
    <property type="entry name" value="FNR_nucleotide-bd"/>
</dbReference>
<evidence type="ECO:0000256" key="7">
    <source>
        <dbReference type="ARBA" id="ARBA00022857"/>
    </source>
</evidence>
<keyword evidence="7 9" id="KW-0521">NADP</keyword>
<sequence length="590" mass="67520">MPVPEPSASSVTILYGSETGNAQDYAYYLARKLRYNLLHPTVSALNDYAPKKLVTETRFLIVVCSTTGQGELPRNGKRFLRLLLKKKLPHDLLNHVKMTSFGVGDSSYPKFNHAIKKLHTRLLQLGCTELSPRCESDEMAPEGVDGFYAEWVSTLIPALCSHFPSLSQIDDHVLLPPAMPVLVNLGEVDHFSETQDLSLTRSDPQLLAGTLVQNQRVTSPDHFQDVRHVTIESDAVLDYVPGDTLGLYPQNDARSVQLLLELQPHWLTVADKPLVLHTKPALEGGFIDTSKLTLRTLITYHLDILLIPRRSFFALLFHFVDALTENGQREREKLEEFTKIEESEELYNYANRPRRLILETVQEFQENLKIPVEYVLDLFPLIKVRLFLIASRPSPRQVELVVAIVEYKTMLRRIRKGLCTKWLKAAEPGEKLVFSVHLSNLKFTTPSHVPPVLMVAPGTGIAPMKLLIEHAAGTQELHLFYGFRDSKKDYLFAEKWAEYSQKNQMALYPAISRQDEYPYKYVQDRLFAERDIVRHLILEKKAIFFLCGSSGKMPTQVRLTLVEILRDHVEDPEKFLLDMENEGRYIQETW</sequence>
<evidence type="ECO:0000259" key="10">
    <source>
        <dbReference type="PROSITE" id="PS50902"/>
    </source>
</evidence>
<dbReference type="EC" id="1.18.1.-" evidence="9"/>
<feature type="binding site" evidence="9">
    <location>
        <position position="138"/>
    </location>
    <ligand>
        <name>FMN</name>
        <dbReference type="ChEBI" id="CHEBI:58210"/>
    </ligand>
</feature>
<dbReference type="InterPro" id="IPR001094">
    <property type="entry name" value="Flavdoxin-like"/>
</dbReference>
<dbReference type="SUPFAM" id="SSF63380">
    <property type="entry name" value="Riboflavin synthase domain-like"/>
    <property type="match status" value="1"/>
</dbReference>
<dbReference type="Gene3D" id="2.40.30.10">
    <property type="entry name" value="Translation factors"/>
    <property type="match status" value="1"/>
</dbReference>
<evidence type="ECO:0000256" key="8">
    <source>
        <dbReference type="ARBA" id="ARBA00023002"/>
    </source>
</evidence>
<dbReference type="HAMAP" id="MF_03178">
    <property type="entry name" value="NDOR1"/>
    <property type="match status" value="1"/>
</dbReference>
<dbReference type="GO" id="GO:0005739">
    <property type="term" value="C:mitochondrion"/>
    <property type="evidence" value="ECO:0007669"/>
    <property type="project" value="UniProtKB-SubCell"/>
</dbReference>
<dbReference type="SUPFAM" id="SSF52218">
    <property type="entry name" value="Flavoproteins"/>
    <property type="match status" value="1"/>
</dbReference>
<dbReference type="GO" id="GO:0016226">
    <property type="term" value="P:iron-sulfur cluster assembly"/>
    <property type="evidence" value="ECO:0007669"/>
    <property type="project" value="UniProtKB-UniRule"/>
</dbReference>
<feature type="binding site" evidence="9">
    <location>
        <begin position="512"/>
        <end position="513"/>
    </location>
    <ligand>
        <name>NADP(+)</name>
        <dbReference type="ChEBI" id="CHEBI:58349"/>
    </ligand>
</feature>
<keyword evidence="3 9" id="KW-0963">Cytoplasm</keyword>
<dbReference type="Proteomes" id="UP000292447">
    <property type="component" value="Chromosome III"/>
</dbReference>
<dbReference type="InterPro" id="IPR017938">
    <property type="entry name" value="Riboflavin_synthase-like_b-brl"/>
</dbReference>
<dbReference type="GO" id="GO:0016651">
    <property type="term" value="F:oxidoreductase activity, acting on NAD(P)H"/>
    <property type="evidence" value="ECO:0007669"/>
    <property type="project" value="UniProtKB-UniRule"/>
</dbReference>
<comment type="caution">
    <text evidence="9">Lacks conserved residue(s) required for the propagation of feature annotation.</text>
</comment>
<dbReference type="SUPFAM" id="SSF52343">
    <property type="entry name" value="Ferredoxin reductase-like, C-terminal NADP-linked domain"/>
    <property type="match status" value="1"/>
</dbReference>
<proteinExistence type="inferred from homology"/>
<dbReference type="GO" id="GO:0010181">
    <property type="term" value="F:FMN binding"/>
    <property type="evidence" value="ECO:0007669"/>
    <property type="project" value="UniProtKB-UniRule"/>
</dbReference>
<dbReference type="InterPro" id="IPR028879">
    <property type="entry name" value="NDOR1"/>
</dbReference>
<dbReference type="Pfam" id="PF00667">
    <property type="entry name" value="FAD_binding_1"/>
    <property type="match status" value="1"/>
</dbReference>
<feature type="binding site" evidence="9">
    <location>
        <position position="590"/>
    </location>
    <ligand>
        <name>FAD</name>
        <dbReference type="ChEBI" id="CHEBI:57692"/>
    </ligand>
</feature>
<evidence type="ECO:0000259" key="11">
    <source>
        <dbReference type="PROSITE" id="PS51384"/>
    </source>
</evidence>
<evidence type="ECO:0000256" key="5">
    <source>
        <dbReference type="ARBA" id="ARBA00022643"/>
    </source>
</evidence>
<feature type="binding site" evidence="9">
    <location>
        <position position="459"/>
    </location>
    <ligand>
        <name>NADP(+)</name>
        <dbReference type="ChEBI" id="CHEBI:58349"/>
    </ligand>
</feature>
<dbReference type="Pfam" id="PF00258">
    <property type="entry name" value="Flavodoxin_1"/>
    <property type="match status" value="1"/>
</dbReference>
<evidence type="ECO:0000313" key="12">
    <source>
        <dbReference type="EMBL" id="QBM88713.1"/>
    </source>
</evidence>
<evidence type="ECO:0000256" key="2">
    <source>
        <dbReference type="ARBA" id="ARBA00001974"/>
    </source>
</evidence>
<protein>
    <recommendedName>
        <fullName evidence="9">NADPH-dependent diflavin oxidoreductase 1</fullName>
        <ecNumber evidence="9">1.18.1.-</ecNumber>
    </recommendedName>
    <alternativeName>
        <fullName evidence="9">NADPH-dependent FMN and FAD-containing oxidoreductase</fullName>
    </alternativeName>
</protein>
<comment type="cofactor">
    <cofactor evidence="2 9">
        <name>FAD</name>
        <dbReference type="ChEBI" id="CHEBI:57692"/>
    </cofactor>
</comment>
<dbReference type="GO" id="GO:0050660">
    <property type="term" value="F:flavin adenine dinucleotide binding"/>
    <property type="evidence" value="ECO:0007669"/>
    <property type="project" value="UniProtKB-UniRule"/>
</dbReference>
<dbReference type="PANTHER" id="PTHR19384:SF10">
    <property type="entry name" value="NADPH-DEPENDENT DIFLAVIN OXIDOREDUCTASE 1"/>
    <property type="match status" value="1"/>
</dbReference>
<comment type="similarity">
    <text evidence="9">In the C-terminal section; belongs to the flavoprotein pyridine nucleotide cytochrome reductase family.</text>
</comment>
<comment type="subunit">
    <text evidence="9">Interacts with DRE2; as part of the cytosolic iron-sulfur (Fe-S) protein assembly (CIA) machinery.</text>
</comment>
<dbReference type="Gene3D" id="3.40.50.80">
    <property type="entry name" value="Nucleotide-binding domain of ferredoxin-NADP reductase (FNR) module"/>
    <property type="match status" value="1"/>
</dbReference>
<keyword evidence="8 9" id="KW-0560">Oxidoreductase</keyword>
<feature type="binding site" evidence="9">
    <location>
        <begin position="519"/>
        <end position="523"/>
    </location>
    <ligand>
        <name>NADP(+)</name>
        <dbReference type="ChEBI" id="CHEBI:58349"/>
    </ligand>
</feature>
<comment type="cofactor">
    <cofactor evidence="1 9">
        <name>FMN</name>
        <dbReference type="ChEBI" id="CHEBI:58210"/>
    </cofactor>
</comment>
<comment type="subcellular location">
    <subcellularLocation>
        <location evidence="9">Cytoplasm</location>
    </subcellularLocation>
    <subcellularLocation>
        <location evidence="9">Mitochondrion</location>
    </subcellularLocation>
    <text evidence="9">Relocalizes to mitochondria after H(2)O(2) exposure.</text>
</comment>
<dbReference type="InterPro" id="IPR001433">
    <property type="entry name" value="OxRdtase_FAD/NAD-bd"/>
</dbReference>
<evidence type="ECO:0000256" key="9">
    <source>
        <dbReference type="HAMAP-Rule" id="MF_03178"/>
    </source>
</evidence>
<dbReference type="PROSITE" id="PS51384">
    <property type="entry name" value="FAD_FR"/>
    <property type="match status" value="1"/>
</dbReference>
<comment type="similarity">
    <text evidence="9">In the N-terminal section; belongs to the flavodoxin family.</text>
</comment>
<dbReference type="InterPro" id="IPR001709">
    <property type="entry name" value="Flavoprot_Pyr_Nucl_cyt_Rdtase"/>
</dbReference>
<dbReference type="PANTHER" id="PTHR19384">
    <property type="entry name" value="NITRIC OXIDE SYNTHASE-RELATED"/>
    <property type="match status" value="1"/>
</dbReference>
<dbReference type="Gene3D" id="1.20.990.10">
    <property type="entry name" value="NADPH-cytochrome p450 Reductase, Chain A, domain 3"/>
    <property type="match status" value="1"/>
</dbReference>
<feature type="domain" description="FAD-binding FR-type" evidence="11">
    <location>
        <begin position="204"/>
        <end position="446"/>
    </location>
</feature>
<comment type="similarity">
    <text evidence="9">Belongs to the NADPH-dependent diflavin oxidoreductase NDOR1 family.</text>
</comment>
<comment type="function">
    <text evidence="9">NADPH-dependent reductase which is a central component of the cytosolic iron-sulfur (Fe-S) protein assembly (CIA) machinery. Transfers electrons from NADPH via its FAD and FMN prosthetic groups to the [2Fe-2S] cluster of DRE2, another key component of the CIA machinery. In turn, this reduced cluster provides electrons for assembly of cytosolic iron-sulfur cluster proteins. Positively controls H(2)O(2)-induced cell death.</text>
</comment>
<evidence type="ECO:0000256" key="3">
    <source>
        <dbReference type="ARBA" id="ARBA00022490"/>
    </source>
</evidence>
<evidence type="ECO:0000256" key="6">
    <source>
        <dbReference type="ARBA" id="ARBA00022827"/>
    </source>
</evidence>
<evidence type="ECO:0000256" key="1">
    <source>
        <dbReference type="ARBA" id="ARBA00001917"/>
    </source>
</evidence>
<feature type="binding site" evidence="9">
    <location>
        <begin position="103"/>
        <end position="112"/>
    </location>
    <ligand>
        <name>FMN</name>
        <dbReference type="ChEBI" id="CHEBI:58210"/>
    </ligand>
</feature>
<dbReference type="GO" id="GO:0160246">
    <property type="term" value="F:NADPH-iron-sulfur [2Fe-2S] protein oxidoreductase activity"/>
    <property type="evidence" value="ECO:0007669"/>
    <property type="project" value="InterPro"/>
</dbReference>
<dbReference type="InterPro" id="IPR029039">
    <property type="entry name" value="Flavoprotein-like_sf"/>
</dbReference>
<evidence type="ECO:0000313" key="13">
    <source>
        <dbReference type="Proteomes" id="UP000292447"/>
    </source>
</evidence>
<dbReference type="InterPro" id="IPR003097">
    <property type="entry name" value="CysJ-like_FAD-binding"/>
</dbReference>